<protein>
    <submittedName>
        <fullName evidence="1">Uncharacterized protein</fullName>
    </submittedName>
</protein>
<dbReference type="AlphaFoldDB" id="X1UYI8"/>
<dbReference type="EMBL" id="BARW01038414">
    <property type="protein sequence ID" value="GAJ22573.1"/>
    <property type="molecule type" value="Genomic_DNA"/>
</dbReference>
<evidence type="ECO:0000313" key="1">
    <source>
        <dbReference type="EMBL" id="GAJ22573.1"/>
    </source>
</evidence>
<comment type="caution">
    <text evidence="1">The sequence shown here is derived from an EMBL/GenBank/DDBJ whole genome shotgun (WGS) entry which is preliminary data.</text>
</comment>
<organism evidence="1">
    <name type="scientific">marine sediment metagenome</name>
    <dbReference type="NCBI Taxonomy" id="412755"/>
    <lineage>
        <taxon>unclassified sequences</taxon>
        <taxon>metagenomes</taxon>
        <taxon>ecological metagenomes</taxon>
    </lineage>
</organism>
<name>X1UYI8_9ZZZZ</name>
<reference evidence="1" key="1">
    <citation type="journal article" date="2014" name="Front. Microbiol.">
        <title>High frequency of phylogenetically diverse reductive dehalogenase-homologous genes in deep subseafloor sedimentary metagenomes.</title>
        <authorList>
            <person name="Kawai M."/>
            <person name="Futagami T."/>
            <person name="Toyoda A."/>
            <person name="Takaki Y."/>
            <person name="Nishi S."/>
            <person name="Hori S."/>
            <person name="Arai W."/>
            <person name="Tsubouchi T."/>
            <person name="Morono Y."/>
            <person name="Uchiyama I."/>
            <person name="Ito T."/>
            <person name="Fujiyama A."/>
            <person name="Inagaki F."/>
            <person name="Takami H."/>
        </authorList>
    </citation>
    <scope>NUCLEOTIDE SEQUENCE</scope>
    <source>
        <strain evidence="1">Expedition CK06-06</strain>
    </source>
</reference>
<feature type="non-terminal residue" evidence="1">
    <location>
        <position position="1"/>
    </location>
</feature>
<gene>
    <name evidence="1" type="ORF">S12H4_58964</name>
</gene>
<proteinExistence type="predicted"/>
<accession>X1UYI8</accession>
<sequence>PTPPAKRVDNMIKGLEELIEEYRTPEYAGLRMDIQQAINALRKVWRNLVG</sequence>